<keyword evidence="1" id="KW-0472">Membrane</keyword>
<dbReference type="Pfam" id="PF00892">
    <property type="entry name" value="EamA"/>
    <property type="match status" value="1"/>
</dbReference>
<feature type="transmembrane region" description="Helical" evidence="1">
    <location>
        <begin position="67"/>
        <end position="88"/>
    </location>
</feature>
<dbReference type="RefSeq" id="WP_245903173.1">
    <property type="nucleotide sequence ID" value="NZ_QKYU01000002.1"/>
</dbReference>
<keyword evidence="4" id="KW-1185">Reference proteome</keyword>
<gene>
    <name evidence="3" type="ORF">C8P66_102139</name>
</gene>
<protein>
    <submittedName>
        <fullName evidence="3">Drug/metabolite transporter (DMT)-like permease</fullName>
    </submittedName>
</protein>
<feature type="transmembrane region" description="Helical" evidence="1">
    <location>
        <begin position="177"/>
        <end position="194"/>
    </location>
</feature>
<proteinExistence type="predicted"/>
<evidence type="ECO:0000313" key="3">
    <source>
        <dbReference type="EMBL" id="PZW50451.1"/>
    </source>
</evidence>
<dbReference type="AlphaFoldDB" id="A0A2W7IS80"/>
<keyword evidence="1" id="KW-1133">Transmembrane helix</keyword>
<dbReference type="InterPro" id="IPR000620">
    <property type="entry name" value="EamA_dom"/>
</dbReference>
<dbReference type="PANTHER" id="PTHR22911:SF103">
    <property type="entry name" value="BLR2811 PROTEIN"/>
    <property type="match status" value="1"/>
</dbReference>
<evidence type="ECO:0000259" key="2">
    <source>
        <dbReference type="Pfam" id="PF00892"/>
    </source>
</evidence>
<organism evidence="3 4">
    <name type="scientific">Humitalea rosea</name>
    <dbReference type="NCBI Taxonomy" id="990373"/>
    <lineage>
        <taxon>Bacteria</taxon>
        <taxon>Pseudomonadati</taxon>
        <taxon>Pseudomonadota</taxon>
        <taxon>Alphaproteobacteria</taxon>
        <taxon>Acetobacterales</taxon>
        <taxon>Roseomonadaceae</taxon>
        <taxon>Humitalea</taxon>
    </lineage>
</organism>
<evidence type="ECO:0000256" key="1">
    <source>
        <dbReference type="SAM" id="Phobius"/>
    </source>
</evidence>
<keyword evidence="1" id="KW-0812">Transmembrane</keyword>
<dbReference type="PANTHER" id="PTHR22911">
    <property type="entry name" value="ACYL-MALONYL CONDENSING ENZYME-RELATED"/>
    <property type="match status" value="1"/>
</dbReference>
<dbReference type="Proteomes" id="UP000249688">
    <property type="component" value="Unassembled WGS sequence"/>
</dbReference>
<dbReference type="InterPro" id="IPR037185">
    <property type="entry name" value="EmrE-like"/>
</dbReference>
<name>A0A2W7IS80_9PROT</name>
<comment type="caution">
    <text evidence="3">The sequence shown here is derived from an EMBL/GenBank/DDBJ whole genome shotgun (WGS) entry which is preliminary data.</text>
</comment>
<reference evidence="3 4" key="1">
    <citation type="submission" date="2018-06" db="EMBL/GenBank/DDBJ databases">
        <title>Genomic Encyclopedia of Archaeal and Bacterial Type Strains, Phase II (KMG-II): from individual species to whole genera.</title>
        <authorList>
            <person name="Goeker M."/>
        </authorList>
    </citation>
    <scope>NUCLEOTIDE SEQUENCE [LARGE SCALE GENOMIC DNA]</scope>
    <source>
        <strain evidence="3 4">DSM 24525</strain>
    </source>
</reference>
<feature type="transmembrane region" description="Helical" evidence="1">
    <location>
        <begin position="206"/>
        <end position="229"/>
    </location>
</feature>
<feature type="transmembrane region" description="Helical" evidence="1">
    <location>
        <begin position="259"/>
        <end position="279"/>
    </location>
</feature>
<feature type="transmembrane region" description="Helical" evidence="1">
    <location>
        <begin position="35"/>
        <end position="55"/>
    </location>
</feature>
<feature type="transmembrane region" description="Helical" evidence="1">
    <location>
        <begin position="94"/>
        <end position="112"/>
    </location>
</feature>
<evidence type="ECO:0000313" key="4">
    <source>
        <dbReference type="Proteomes" id="UP000249688"/>
    </source>
</evidence>
<feature type="transmembrane region" description="Helical" evidence="1">
    <location>
        <begin position="119"/>
        <end position="139"/>
    </location>
</feature>
<sequence length="284" mass="29892">MRAPLTMLLGLGLFAVLDANSKHLSGVYPVAQVILLRHLVLLVALVVARLVWPGAGGALRSSAPGRHLARAGGMLGASVCYFLAFRSLALAEGYLVFFTAPFMTLGLAAWLLREKLPATAWIWAGVGFSGVLIAMAPDLRSGGNWNAYLFAFGGTICHAIVMTANRGLRHEGGFARLVVWPAALAVPLLLPFAIAEWQPPPASDFLALAANGLLAGAANLCLAVAFRLANAARLAPLEYSALVWAVGFDVLFWNDWPGVWTLVGAAVIVLACGMSQRGIKPAPG</sequence>
<dbReference type="SUPFAM" id="SSF103481">
    <property type="entry name" value="Multidrug resistance efflux transporter EmrE"/>
    <property type="match status" value="2"/>
</dbReference>
<feature type="transmembrane region" description="Helical" evidence="1">
    <location>
        <begin position="145"/>
        <end position="165"/>
    </location>
</feature>
<feature type="domain" description="EamA" evidence="2">
    <location>
        <begin position="147"/>
        <end position="272"/>
    </location>
</feature>
<accession>A0A2W7IS80</accession>
<dbReference type="EMBL" id="QKYU01000002">
    <property type="protein sequence ID" value="PZW50451.1"/>
    <property type="molecule type" value="Genomic_DNA"/>
</dbReference>
<dbReference type="GO" id="GO:0016020">
    <property type="term" value="C:membrane"/>
    <property type="evidence" value="ECO:0007669"/>
    <property type="project" value="InterPro"/>
</dbReference>
<feature type="transmembrane region" description="Helical" evidence="1">
    <location>
        <begin position="236"/>
        <end position="253"/>
    </location>
</feature>